<keyword evidence="3" id="KW-1185">Reference proteome</keyword>
<name>A0A1W0E3B8_9MICR</name>
<organism evidence="2 3">
    <name type="scientific">Ecytonucleospora hepatopenaei</name>
    <dbReference type="NCBI Taxonomy" id="646526"/>
    <lineage>
        <taxon>Eukaryota</taxon>
        <taxon>Fungi</taxon>
        <taxon>Fungi incertae sedis</taxon>
        <taxon>Microsporidia</taxon>
        <taxon>Enterocytozoonidae</taxon>
        <taxon>Ecytonucleospora</taxon>
    </lineage>
</organism>
<protein>
    <submittedName>
        <fullName evidence="2">Uncharacterized protein</fullName>
    </submittedName>
</protein>
<comment type="caution">
    <text evidence="2">The sequence shown here is derived from an EMBL/GenBank/DDBJ whole genome shotgun (WGS) entry which is preliminary data.</text>
</comment>
<evidence type="ECO:0000313" key="3">
    <source>
        <dbReference type="Proteomes" id="UP000192758"/>
    </source>
</evidence>
<dbReference type="VEuPathDB" id="MicrosporidiaDB:EHP00_751"/>
<sequence length="208" mass="23665">MLSFITKIVIMPNFLCLVILSSLVYTKIVSDVNNNITDPNASLMRPSGVYKAAFDRQPSLYIESPFVSENQIEANMVRMIEKAKNRIAFETGDSPVLNDFLSYLRTIIIEYGSDYYNKTHSANVLNSLIRSVDSSNNEIFRIKSFVQNLNPRLNSTAKANELVRLLELIKAPHHGLASQSQTILNAFQFYEDNSRYFLAGQNHEIFDN</sequence>
<keyword evidence="1" id="KW-0732">Signal</keyword>
<evidence type="ECO:0000313" key="2">
    <source>
        <dbReference type="EMBL" id="OQS53731.1"/>
    </source>
</evidence>
<dbReference type="AlphaFoldDB" id="A0A1W0E3B8"/>
<reference evidence="2 3" key="1">
    <citation type="journal article" date="2017" name="Environ. Microbiol.">
        <title>Decay of the glycolytic pathway and adaptation to intranuclear parasitism within Enterocytozoonidae microsporidia.</title>
        <authorList>
            <person name="Wiredu Boakye D."/>
            <person name="Jaroenlak P."/>
            <person name="Prachumwat A."/>
            <person name="Williams T.A."/>
            <person name="Bateman K.S."/>
            <person name="Itsathitphaisarn O."/>
            <person name="Sritunyalucksana K."/>
            <person name="Paszkiewicz K.H."/>
            <person name="Moore K.A."/>
            <person name="Stentiford G.D."/>
            <person name="Williams B.A."/>
        </authorList>
    </citation>
    <scope>NUCLEOTIDE SEQUENCE [LARGE SCALE GENOMIC DNA]</scope>
    <source>
        <strain evidence="2 3">TH1</strain>
    </source>
</reference>
<evidence type="ECO:0000256" key="1">
    <source>
        <dbReference type="SAM" id="SignalP"/>
    </source>
</evidence>
<accession>A0A1W0E3B8</accession>
<gene>
    <name evidence="2" type="ORF">EHP00_751</name>
</gene>
<dbReference type="OrthoDB" id="10621936at2759"/>
<dbReference type="Proteomes" id="UP000192758">
    <property type="component" value="Unassembled WGS sequence"/>
</dbReference>
<feature type="signal peptide" evidence="1">
    <location>
        <begin position="1"/>
        <end position="26"/>
    </location>
</feature>
<feature type="chain" id="PRO_5011963770" evidence="1">
    <location>
        <begin position="27"/>
        <end position="208"/>
    </location>
</feature>
<proteinExistence type="predicted"/>
<dbReference type="EMBL" id="MNPJ01000026">
    <property type="protein sequence ID" value="OQS53731.1"/>
    <property type="molecule type" value="Genomic_DNA"/>
</dbReference>